<dbReference type="Proteomes" id="UP000319716">
    <property type="component" value="Unassembled WGS sequence"/>
</dbReference>
<accession>A0A4Y1Z6Y6</accession>
<proteinExistence type="predicted"/>
<organism evidence="2 3">
    <name type="scientific">Sporolactobacillus inulinus</name>
    <dbReference type="NCBI Taxonomy" id="2078"/>
    <lineage>
        <taxon>Bacteria</taxon>
        <taxon>Bacillati</taxon>
        <taxon>Bacillota</taxon>
        <taxon>Bacilli</taxon>
        <taxon>Bacillales</taxon>
        <taxon>Sporolactobacillaceae</taxon>
        <taxon>Sporolactobacillus</taxon>
    </lineage>
</organism>
<dbReference type="AlphaFoldDB" id="A0A4Y1Z6Y6"/>
<gene>
    <name evidence="2" type="ORF">NBRC111894_220</name>
</gene>
<evidence type="ECO:0000256" key="1">
    <source>
        <dbReference type="SAM" id="MobiDB-lite"/>
    </source>
</evidence>
<dbReference type="SUPFAM" id="SSF48334">
    <property type="entry name" value="DNA repair protein MutS, domain III"/>
    <property type="match status" value="1"/>
</dbReference>
<sequence>MDDPPFTTSDGGMIKPGYHETLDQYRDASKTASAGLPNLKQRSAKRPGLNH</sequence>
<evidence type="ECO:0000313" key="3">
    <source>
        <dbReference type="Proteomes" id="UP000319716"/>
    </source>
</evidence>
<dbReference type="EMBL" id="BEXB01000001">
    <property type="protein sequence ID" value="GAY74666.1"/>
    <property type="molecule type" value="Genomic_DNA"/>
</dbReference>
<comment type="caution">
    <text evidence="2">The sequence shown here is derived from an EMBL/GenBank/DDBJ whole genome shotgun (WGS) entry which is preliminary data.</text>
</comment>
<name>A0A4Y1Z6Y6_9BACL</name>
<reference evidence="2 3" key="1">
    <citation type="submission" date="2017-11" db="EMBL/GenBank/DDBJ databases">
        <title>Draft Genome Sequence of Sporolactobacillus inulinus NBRC 111894 Isolated from Koso, a Japanese Sugar-Vegetable Fermented Beverage.</title>
        <authorList>
            <person name="Chiou T.Y."/>
            <person name="Oshima K."/>
            <person name="Suda W."/>
            <person name="Hattori M."/>
            <person name="Takahashi T."/>
        </authorList>
    </citation>
    <scope>NUCLEOTIDE SEQUENCE [LARGE SCALE GENOMIC DNA]</scope>
    <source>
        <strain evidence="2 3">NBRC111894</strain>
    </source>
</reference>
<dbReference type="InterPro" id="IPR036187">
    <property type="entry name" value="DNA_mismatch_repair_MutS_sf"/>
</dbReference>
<feature type="compositionally biased region" description="Basic and acidic residues" evidence="1">
    <location>
        <begin position="17"/>
        <end position="29"/>
    </location>
</feature>
<protein>
    <submittedName>
        <fullName evidence="2">Uncharacterized protein</fullName>
    </submittedName>
</protein>
<feature type="compositionally biased region" description="Polar residues" evidence="1">
    <location>
        <begin position="1"/>
        <end position="10"/>
    </location>
</feature>
<evidence type="ECO:0000313" key="2">
    <source>
        <dbReference type="EMBL" id="GAY74666.1"/>
    </source>
</evidence>
<feature type="region of interest" description="Disordered" evidence="1">
    <location>
        <begin position="1"/>
        <end position="51"/>
    </location>
</feature>
<dbReference type="Gene3D" id="1.10.1420.10">
    <property type="match status" value="1"/>
</dbReference>